<dbReference type="SUPFAM" id="SSF51338">
    <property type="entry name" value="Composite domain of metallo-dependent hydrolases"/>
    <property type="match status" value="1"/>
</dbReference>
<evidence type="ECO:0000313" key="4">
    <source>
        <dbReference type="Proteomes" id="UP000316304"/>
    </source>
</evidence>
<dbReference type="PANTHER" id="PTHR22642">
    <property type="entry name" value="IMIDAZOLONEPROPIONASE"/>
    <property type="match status" value="1"/>
</dbReference>
<feature type="chain" id="PRO_5022778261" evidence="1">
    <location>
        <begin position="24"/>
        <end position="586"/>
    </location>
</feature>
<dbReference type="Gene3D" id="2.30.40.10">
    <property type="entry name" value="Urease, subunit C, domain 1"/>
    <property type="match status" value="1"/>
</dbReference>
<keyword evidence="3" id="KW-0378">Hydrolase</keyword>
<accession>A0A5C6CBL9</accession>
<gene>
    <name evidence="3" type="primary">nfdA</name>
    <name evidence="3" type="ORF">Pla52o_47340</name>
</gene>
<keyword evidence="4" id="KW-1185">Reference proteome</keyword>
<dbReference type="Gene3D" id="3.10.310.70">
    <property type="match status" value="1"/>
</dbReference>
<dbReference type="InterPro" id="IPR032466">
    <property type="entry name" value="Metal_Hydrolase"/>
</dbReference>
<comment type="caution">
    <text evidence="3">The sequence shown here is derived from an EMBL/GenBank/DDBJ whole genome shotgun (WGS) entry which is preliminary data.</text>
</comment>
<dbReference type="PANTHER" id="PTHR22642:SF2">
    <property type="entry name" value="PROTEIN LONG AFTER FAR-RED 3"/>
    <property type="match status" value="1"/>
</dbReference>
<dbReference type="Proteomes" id="UP000316304">
    <property type="component" value="Unassembled WGS sequence"/>
</dbReference>
<organism evidence="3 4">
    <name type="scientific">Novipirellula galeiformis</name>
    <dbReference type="NCBI Taxonomy" id="2528004"/>
    <lineage>
        <taxon>Bacteria</taxon>
        <taxon>Pseudomonadati</taxon>
        <taxon>Planctomycetota</taxon>
        <taxon>Planctomycetia</taxon>
        <taxon>Pirellulales</taxon>
        <taxon>Pirellulaceae</taxon>
        <taxon>Novipirellula</taxon>
    </lineage>
</organism>
<dbReference type="InterPro" id="IPR013108">
    <property type="entry name" value="Amidohydro_3"/>
</dbReference>
<feature type="signal peptide" evidence="1">
    <location>
        <begin position="1"/>
        <end position="23"/>
    </location>
</feature>
<evidence type="ECO:0000259" key="2">
    <source>
        <dbReference type="Pfam" id="PF07969"/>
    </source>
</evidence>
<dbReference type="EC" id="3.5.1.91" evidence="3"/>
<evidence type="ECO:0000256" key="1">
    <source>
        <dbReference type="SAM" id="SignalP"/>
    </source>
</evidence>
<dbReference type="InterPro" id="IPR011059">
    <property type="entry name" value="Metal-dep_hydrolase_composite"/>
</dbReference>
<reference evidence="3 4" key="1">
    <citation type="submission" date="2019-02" db="EMBL/GenBank/DDBJ databases">
        <title>Deep-cultivation of Planctomycetes and their phenomic and genomic characterization uncovers novel biology.</title>
        <authorList>
            <person name="Wiegand S."/>
            <person name="Jogler M."/>
            <person name="Boedeker C."/>
            <person name="Pinto D."/>
            <person name="Vollmers J."/>
            <person name="Rivas-Marin E."/>
            <person name="Kohn T."/>
            <person name="Peeters S.H."/>
            <person name="Heuer A."/>
            <person name="Rast P."/>
            <person name="Oberbeckmann S."/>
            <person name="Bunk B."/>
            <person name="Jeske O."/>
            <person name="Meyerdierks A."/>
            <person name="Storesund J.E."/>
            <person name="Kallscheuer N."/>
            <person name="Luecker S."/>
            <person name="Lage O.M."/>
            <person name="Pohl T."/>
            <person name="Merkel B.J."/>
            <person name="Hornburger P."/>
            <person name="Mueller R.-W."/>
            <person name="Bruemmer F."/>
            <person name="Labrenz M."/>
            <person name="Spormann A.M."/>
            <person name="Op Den Camp H."/>
            <person name="Overmann J."/>
            <person name="Amann R."/>
            <person name="Jetten M.S.M."/>
            <person name="Mascher T."/>
            <person name="Medema M.H."/>
            <person name="Devos D.P."/>
            <person name="Kaster A.-K."/>
            <person name="Ovreas L."/>
            <person name="Rohde M."/>
            <person name="Galperin M.Y."/>
            <person name="Jogler C."/>
        </authorList>
    </citation>
    <scope>NUCLEOTIDE SEQUENCE [LARGE SCALE GENOMIC DNA]</scope>
    <source>
        <strain evidence="3 4">Pla52o</strain>
    </source>
</reference>
<protein>
    <submittedName>
        <fullName evidence="3">N-substituted formamide deformylase</fullName>
        <ecNumber evidence="3">3.5.1.91</ecNumber>
    </submittedName>
</protein>
<dbReference type="Pfam" id="PF07969">
    <property type="entry name" value="Amidohydro_3"/>
    <property type="match status" value="1"/>
</dbReference>
<dbReference type="OrthoDB" id="9767366at2"/>
<dbReference type="SUPFAM" id="SSF51556">
    <property type="entry name" value="Metallo-dependent hydrolases"/>
    <property type="match status" value="1"/>
</dbReference>
<name>A0A5C6CBL9_9BACT</name>
<feature type="domain" description="Amidohydrolase 3" evidence="2">
    <location>
        <begin position="75"/>
        <end position="574"/>
    </location>
</feature>
<dbReference type="EMBL" id="SJPT01000009">
    <property type="protein sequence ID" value="TWU20219.1"/>
    <property type="molecule type" value="Genomic_DNA"/>
</dbReference>
<keyword evidence="1" id="KW-0732">Signal</keyword>
<dbReference type="CDD" id="cd01300">
    <property type="entry name" value="YtcJ_like"/>
    <property type="match status" value="1"/>
</dbReference>
<evidence type="ECO:0000313" key="3">
    <source>
        <dbReference type="EMBL" id="TWU20219.1"/>
    </source>
</evidence>
<dbReference type="InterPro" id="IPR033932">
    <property type="entry name" value="YtcJ-like"/>
</dbReference>
<dbReference type="Gene3D" id="3.20.20.140">
    <property type="entry name" value="Metal-dependent hydrolases"/>
    <property type="match status" value="1"/>
</dbReference>
<dbReference type="RefSeq" id="WP_146596735.1">
    <property type="nucleotide sequence ID" value="NZ_SJPT01000009.1"/>
</dbReference>
<dbReference type="AlphaFoldDB" id="A0A5C6CBL9"/>
<dbReference type="GO" id="GO:0016810">
    <property type="term" value="F:hydrolase activity, acting on carbon-nitrogen (but not peptide) bonds"/>
    <property type="evidence" value="ECO:0007669"/>
    <property type="project" value="InterPro"/>
</dbReference>
<sequence precursor="true">MLVKRPFLLGAWLTCVFSAPATAAPPDLVVHGGKIITVDEDFTVAEAFAVEGEQIVAVGSNEAMIALAGPKTRRIDLAGKTVLPGLIDSHVHPTGASMYEFDHPVPEMESIAEVLDYIGSRAEKLEPGNWITVSQVFITRLRDQRFPTRDELDRVAPHHPVFFRTGPDGAVNSLALEISGIDEDFEISDDGPGYLERDPKTGRLTGILRSCTRLIKSRLTSRNATPLDRREQLRALLSDYNSVGITSIADRNASKSAVDLYQQLKDEQTLTCRVYCYYGINAQLPIEEVEKNIKQVTSHPAHAYDNMLWVRGVKVFLDGGMLTGSAYMRKPWGVSEIYSINDPEYRGLLYIPHARLLRMARTALENGLQFTAHSVGDGAVHALLEVYEEINKEFPVRETRPCITHCNFMSPEAIKLMRTLGVVADLQPAWLWLDGKTLTKQFGNDRLSYFQPYRSLLDGGVIAGGGSDHMQKIGSLRSVNPYNPFLGMWIMLARTPRGETAPLHPEQKITRAEAIRMYTAHNAYLTFEEQTKGSLEVGKLADFIVLGKDILECPVDEIKDIQVEQTWVGGRNVYQMQSRPLQERGK</sequence>
<proteinExistence type="predicted"/>